<dbReference type="Gene3D" id="3.20.20.100">
    <property type="entry name" value="NADP-dependent oxidoreductase domain"/>
    <property type="match status" value="1"/>
</dbReference>
<dbReference type="InterPro" id="IPR018170">
    <property type="entry name" value="Aldo/ket_reductase_CS"/>
</dbReference>
<evidence type="ECO:0000256" key="3">
    <source>
        <dbReference type="ARBA" id="ARBA00023002"/>
    </source>
</evidence>
<dbReference type="InterPro" id="IPR020471">
    <property type="entry name" value="AKR"/>
</dbReference>
<dbReference type="NCBIfam" id="NF008377">
    <property type="entry name" value="PRK11172.1"/>
    <property type="match status" value="1"/>
</dbReference>
<dbReference type="Proteomes" id="UP001157134">
    <property type="component" value="Unassembled WGS sequence"/>
</dbReference>
<keyword evidence="2" id="KW-0521">NADP</keyword>
<dbReference type="SUPFAM" id="SSF51430">
    <property type="entry name" value="NAD(P)-linked oxidoreductase"/>
    <property type="match status" value="1"/>
</dbReference>
<evidence type="ECO:0000313" key="5">
    <source>
        <dbReference type="EMBL" id="GLX85767.1"/>
    </source>
</evidence>
<dbReference type="RefSeq" id="WP_284298191.1">
    <property type="nucleotide sequence ID" value="NZ_BSSV01000004.1"/>
</dbReference>
<accession>A0ABQ6HCC6</accession>
<evidence type="ECO:0000256" key="2">
    <source>
        <dbReference type="ARBA" id="ARBA00022857"/>
    </source>
</evidence>
<evidence type="ECO:0000313" key="6">
    <source>
        <dbReference type="Proteomes" id="UP001157134"/>
    </source>
</evidence>
<dbReference type="PROSITE" id="PS00798">
    <property type="entry name" value="ALDOKETO_REDUCTASE_1"/>
    <property type="match status" value="1"/>
</dbReference>
<feature type="domain" description="NADP-dependent oxidoreductase" evidence="4">
    <location>
        <begin position="6"/>
        <end position="251"/>
    </location>
</feature>
<comment type="similarity">
    <text evidence="1">Belongs to the aldo/keto reductase family.</text>
</comment>
<dbReference type="PROSITE" id="PS00062">
    <property type="entry name" value="ALDOKETO_REDUCTASE_2"/>
    <property type="match status" value="1"/>
</dbReference>
<dbReference type="PIRSF" id="PIRSF000097">
    <property type="entry name" value="AKR"/>
    <property type="match status" value="1"/>
</dbReference>
<gene>
    <name evidence="5" type="primary">dkgB</name>
    <name evidence="5" type="ORF">tloyanaT_20190</name>
</gene>
<dbReference type="PRINTS" id="PR00069">
    <property type="entry name" value="ALDKETRDTASE"/>
</dbReference>
<evidence type="ECO:0000256" key="1">
    <source>
        <dbReference type="ARBA" id="ARBA00007905"/>
    </source>
</evidence>
<evidence type="ECO:0000259" key="4">
    <source>
        <dbReference type="Pfam" id="PF00248"/>
    </source>
</evidence>
<keyword evidence="3" id="KW-0560">Oxidoreductase</keyword>
<organism evidence="5 6">
    <name type="scientific">Thalassotalea loyana</name>
    <dbReference type="NCBI Taxonomy" id="280483"/>
    <lineage>
        <taxon>Bacteria</taxon>
        <taxon>Pseudomonadati</taxon>
        <taxon>Pseudomonadota</taxon>
        <taxon>Gammaproteobacteria</taxon>
        <taxon>Alteromonadales</taxon>
        <taxon>Colwelliaceae</taxon>
        <taxon>Thalassotalea</taxon>
    </lineage>
</organism>
<dbReference type="EMBL" id="BSSV01000004">
    <property type="protein sequence ID" value="GLX85767.1"/>
    <property type="molecule type" value="Genomic_DNA"/>
</dbReference>
<keyword evidence="6" id="KW-1185">Reference proteome</keyword>
<dbReference type="InterPro" id="IPR036812">
    <property type="entry name" value="NAD(P)_OxRdtase_dom_sf"/>
</dbReference>
<reference evidence="5 6" key="1">
    <citation type="submission" date="2023-03" db="EMBL/GenBank/DDBJ databases">
        <title>Thalassotalea loyana LMG 22536T draft genome sequence.</title>
        <authorList>
            <person name="Sawabe T."/>
        </authorList>
    </citation>
    <scope>NUCLEOTIDE SEQUENCE [LARGE SCALE GENOMIC DNA]</scope>
    <source>
        <strain evidence="5 6">LMG 22536</strain>
    </source>
</reference>
<comment type="caution">
    <text evidence="5">The sequence shown here is derived from an EMBL/GenBank/DDBJ whole genome shotgun (WGS) entry which is preliminary data.</text>
</comment>
<dbReference type="PANTHER" id="PTHR43827">
    <property type="entry name" value="2,5-DIKETO-D-GLUCONIC ACID REDUCTASE"/>
    <property type="match status" value="1"/>
</dbReference>
<dbReference type="InterPro" id="IPR023210">
    <property type="entry name" value="NADP_OxRdtase_dom"/>
</dbReference>
<proteinExistence type="inferred from homology"/>
<dbReference type="Pfam" id="PF00248">
    <property type="entry name" value="Aldo_ket_red"/>
    <property type="match status" value="1"/>
</dbReference>
<dbReference type="PANTHER" id="PTHR43827:SF3">
    <property type="entry name" value="NADP-DEPENDENT OXIDOREDUCTASE DOMAIN-CONTAINING PROTEIN"/>
    <property type="match status" value="1"/>
</dbReference>
<sequence length="267" mass="29488">MKIPAMGFGTFRLEGDVAYQSVLNALKAGYRHIDTAQIYGNEAEVGQAIVDSGINRQDIFLTTKVWNDNLSHDKFEQSVRESLSKLKTDYIDLLLIHWPAPPQGTSLADATNSLVAVKEQSLTKAIGVSNFTIAQMDEIQPALGDHKLLTNQIEVHPYLTNDSVRNYCRENQILVTGYMPFAVGKVLNDNVVTAIAKGHQCTPAQVIIAWTQANNLITIPSSTKVNNIEANLVGLDITLSRDEIQLINQLNCNDRIAAPDFSPVWDK</sequence>
<name>A0ABQ6HCC6_9GAMM</name>
<protein>
    <submittedName>
        <fullName evidence="5">2,5-diketo-D-gluconate reductase B</fullName>
    </submittedName>
</protein>